<proteinExistence type="predicted"/>
<dbReference type="InterPro" id="IPR018540">
    <property type="entry name" value="Spo0E-like"/>
</dbReference>
<dbReference type="InterPro" id="IPR037208">
    <property type="entry name" value="Spo0E-like_sf"/>
</dbReference>
<comment type="caution">
    <text evidence="1">The sequence shown here is derived from an EMBL/GenBank/DDBJ whole genome shotgun (WGS) entry which is preliminary data.</text>
</comment>
<evidence type="ECO:0000313" key="1">
    <source>
        <dbReference type="EMBL" id="MCL7746679.1"/>
    </source>
</evidence>
<name>A0A9X1ZW93_9BACI</name>
<dbReference type="GO" id="GO:0043937">
    <property type="term" value="P:regulation of sporulation"/>
    <property type="evidence" value="ECO:0007669"/>
    <property type="project" value="InterPro"/>
</dbReference>
<dbReference type="SUPFAM" id="SSF140500">
    <property type="entry name" value="BAS1536-like"/>
    <property type="match status" value="1"/>
</dbReference>
<protein>
    <submittedName>
        <fullName evidence="1">Aspartyl-phosphate phosphatase Spo0E family protein</fullName>
    </submittedName>
</protein>
<sequence>MNQLVIYENLEEEVEVVRQSMVLAGLEFGLNHHYTIELSTELDRLLNELFFHTNTCNS</sequence>
<organism evidence="1 2">
    <name type="scientific">Halalkalibacter alkaliphilus</name>
    <dbReference type="NCBI Taxonomy" id="2917993"/>
    <lineage>
        <taxon>Bacteria</taxon>
        <taxon>Bacillati</taxon>
        <taxon>Bacillota</taxon>
        <taxon>Bacilli</taxon>
        <taxon>Bacillales</taxon>
        <taxon>Bacillaceae</taxon>
        <taxon>Halalkalibacter</taxon>
    </lineage>
</organism>
<dbReference type="InterPro" id="IPR036638">
    <property type="entry name" value="HLH_DNA-bd_sf"/>
</dbReference>
<dbReference type="RefSeq" id="WP_250095598.1">
    <property type="nucleotide sequence ID" value="NZ_JAKRYL010000005.1"/>
</dbReference>
<dbReference type="Pfam" id="PF09388">
    <property type="entry name" value="SpoOE-like"/>
    <property type="match status" value="1"/>
</dbReference>
<keyword evidence="2" id="KW-1185">Reference proteome</keyword>
<dbReference type="AlphaFoldDB" id="A0A9X1ZW93"/>
<evidence type="ECO:0000313" key="2">
    <source>
        <dbReference type="Proteomes" id="UP001139150"/>
    </source>
</evidence>
<dbReference type="Gene3D" id="4.10.280.10">
    <property type="entry name" value="Helix-loop-helix DNA-binding domain"/>
    <property type="match status" value="1"/>
</dbReference>
<reference evidence="1" key="1">
    <citation type="submission" date="2022-02" db="EMBL/GenBank/DDBJ databases">
        <title>Halalkalibacter sp. nov. isolated from Lonar Lake, India.</title>
        <authorList>
            <person name="Joshi A."/>
            <person name="Thite S."/>
            <person name="Lodha T."/>
        </authorList>
    </citation>
    <scope>NUCLEOTIDE SEQUENCE</scope>
    <source>
        <strain evidence="1">MEB205</strain>
    </source>
</reference>
<dbReference type="EMBL" id="JAKRYL010000005">
    <property type="protein sequence ID" value="MCL7746679.1"/>
    <property type="molecule type" value="Genomic_DNA"/>
</dbReference>
<dbReference type="GO" id="GO:0046983">
    <property type="term" value="F:protein dimerization activity"/>
    <property type="evidence" value="ECO:0007669"/>
    <property type="project" value="InterPro"/>
</dbReference>
<dbReference type="Proteomes" id="UP001139150">
    <property type="component" value="Unassembled WGS sequence"/>
</dbReference>
<gene>
    <name evidence="1" type="ORF">MF646_06020</name>
</gene>
<accession>A0A9X1ZW93</accession>